<evidence type="ECO:0000256" key="2">
    <source>
        <dbReference type="SAM" id="SignalP"/>
    </source>
</evidence>
<feature type="chain" id="PRO_5047236394" description="Lipoprotein" evidence="2">
    <location>
        <begin position="28"/>
        <end position="75"/>
    </location>
</feature>
<evidence type="ECO:0008006" key="5">
    <source>
        <dbReference type="Google" id="ProtNLM"/>
    </source>
</evidence>
<accession>A0A1H3RQS7</accession>
<organism evidence="3 4">
    <name type="scientific">Rhodonellum ikkaensis</name>
    <dbReference type="NCBI Taxonomy" id="336829"/>
    <lineage>
        <taxon>Bacteria</taxon>
        <taxon>Pseudomonadati</taxon>
        <taxon>Bacteroidota</taxon>
        <taxon>Cytophagia</taxon>
        <taxon>Cytophagales</taxon>
        <taxon>Cytophagaceae</taxon>
        <taxon>Rhodonellum</taxon>
    </lineage>
</organism>
<evidence type="ECO:0000313" key="3">
    <source>
        <dbReference type="EMBL" id="SDZ28062.1"/>
    </source>
</evidence>
<feature type="compositionally biased region" description="Basic and acidic residues" evidence="1">
    <location>
        <begin position="31"/>
        <end position="75"/>
    </location>
</feature>
<feature type="signal peptide" evidence="2">
    <location>
        <begin position="1"/>
        <end position="27"/>
    </location>
</feature>
<comment type="caution">
    <text evidence="3">The sequence shown here is derived from an EMBL/GenBank/DDBJ whole genome shotgun (WGS) entry which is preliminary data.</text>
</comment>
<protein>
    <recommendedName>
        <fullName evidence="5">Lipoprotein</fullName>
    </recommendedName>
</protein>
<feature type="region of interest" description="Disordered" evidence="1">
    <location>
        <begin position="27"/>
        <end position="75"/>
    </location>
</feature>
<reference evidence="3 4" key="1">
    <citation type="submission" date="2016-10" db="EMBL/GenBank/DDBJ databases">
        <authorList>
            <person name="Varghese N."/>
            <person name="Submissions S."/>
        </authorList>
    </citation>
    <scope>NUCLEOTIDE SEQUENCE [LARGE SCALE GENOMIC DNA]</scope>
    <source>
        <strain evidence="3 4">DSM 17997</strain>
    </source>
</reference>
<name>A0A1H3RQS7_9BACT</name>
<dbReference type="Proteomes" id="UP000199663">
    <property type="component" value="Unassembled WGS sequence"/>
</dbReference>
<evidence type="ECO:0000256" key="1">
    <source>
        <dbReference type="SAM" id="MobiDB-lite"/>
    </source>
</evidence>
<dbReference type="EMBL" id="FNQC01000009">
    <property type="protein sequence ID" value="SDZ28062.1"/>
    <property type="molecule type" value="Genomic_DNA"/>
</dbReference>
<keyword evidence="4" id="KW-1185">Reference proteome</keyword>
<gene>
    <name evidence="3" type="ORF">SAMN05444412_10953</name>
</gene>
<evidence type="ECO:0000313" key="4">
    <source>
        <dbReference type="Proteomes" id="UP000199663"/>
    </source>
</evidence>
<keyword evidence="2" id="KW-0732">Signal</keyword>
<proteinExistence type="predicted"/>
<dbReference type="RefSeq" id="WP_019598454.1">
    <property type="nucleotide sequence ID" value="NZ_FNQC01000009.1"/>
</dbReference>
<dbReference type="PROSITE" id="PS51257">
    <property type="entry name" value="PROKAR_LIPOPROTEIN"/>
    <property type="match status" value="1"/>
</dbReference>
<sequence length="75" mass="8053">MILLKKFKTIALTLAAFGFLFSASLSSCGNKKTESEGTEKIEQPENAGEHPEEAEHPADSTEHPAESTGGEHPKN</sequence>